<dbReference type="InterPro" id="IPR018699">
    <property type="entry name" value="DUF2203"/>
</dbReference>
<keyword evidence="2" id="KW-1185">Reference proteome</keyword>
<dbReference type="RefSeq" id="WP_068131775.1">
    <property type="nucleotide sequence ID" value="NZ_CP042914.1"/>
</dbReference>
<dbReference type="OrthoDB" id="9802910at2"/>
<evidence type="ECO:0008006" key="3">
    <source>
        <dbReference type="Google" id="ProtNLM"/>
    </source>
</evidence>
<accession>A0A5B9R5H1</accession>
<dbReference type="Pfam" id="PF09969">
    <property type="entry name" value="DUF2203"/>
    <property type="match status" value="1"/>
</dbReference>
<evidence type="ECO:0000313" key="2">
    <source>
        <dbReference type="Proteomes" id="UP000325286"/>
    </source>
</evidence>
<evidence type="ECO:0000313" key="1">
    <source>
        <dbReference type="EMBL" id="QEG41453.1"/>
    </source>
</evidence>
<name>A0A5B9R5H1_9BACT</name>
<dbReference type="AlphaFoldDB" id="A0A5B9R5H1"/>
<protein>
    <recommendedName>
        <fullName evidence="3">DUF2203 domain-containing protein</fullName>
    </recommendedName>
</protein>
<sequence length="147" mass="16661">MVKAIPQQPGYFTAEQANEMLPLIRRIVRDWMQLSAAVDAQQAQRDGLKTLHQTVGMQAYAEELAEVEQSLLDEHDQLRDCCEELESLGLELHSPEDGAIDFPAMLDGREVRLCWRAGEPAVDYWHEIGDPISQRQAIHHNSQRIGS</sequence>
<proteinExistence type="predicted"/>
<reference evidence="1 2" key="1">
    <citation type="submission" date="2019-08" db="EMBL/GenBank/DDBJ databases">
        <title>Deep-cultivation of Planctomycetes and their phenomic and genomic characterization uncovers novel biology.</title>
        <authorList>
            <person name="Wiegand S."/>
            <person name="Jogler M."/>
            <person name="Boedeker C."/>
            <person name="Pinto D."/>
            <person name="Vollmers J."/>
            <person name="Rivas-Marin E."/>
            <person name="Kohn T."/>
            <person name="Peeters S.H."/>
            <person name="Heuer A."/>
            <person name="Rast P."/>
            <person name="Oberbeckmann S."/>
            <person name="Bunk B."/>
            <person name="Jeske O."/>
            <person name="Meyerdierks A."/>
            <person name="Storesund J.E."/>
            <person name="Kallscheuer N."/>
            <person name="Luecker S."/>
            <person name="Lage O.M."/>
            <person name="Pohl T."/>
            <person name="Merkel B.J."/>
            <person name="Hornburger P."/>
            <person name="Mueller R.-W."/>
            <person name="Bruemmer F."/>
            <person name="Labrenz M."/>
            <person name="Spormann A.M."/>
            <person name="Op den Camp H."/>
            <person name="Overmann J."/>
            <person name="Amann R."/>
            <person name="Jetten M.S.M."/>
            <person name="Mascher T."/>
            <person name="Medema M.H."/>
            <person name="Devos D.P."/>
            <person name="Kaster A.-K."/>
            <person name="Ovreas L."/>
            <person name="Rohde M."/>
            <person name="Galperin M.Y."/>
            <person name="Jogler C."/>
        </authorList>
    </citation>
    <scope>NUCLEOTIDE SEQUENCE [LARGE SCALE GENOMIC DNA]</scope>
    <source>
        <strain evidence="1 2">UC8</strain>
    </source>
</reference>
<dbReference type="Proteomes" id="UP000325286">
    <property type="component" value="Chromosome"/>
</dbReference>
<gene>
    <name evidence="1" type="ORF">UC8_34750</name>
</gene>
<dbReference type="KEGG" id="rul:UC8_34750"/>
<organism evidence="1 2">
    <name type="scientific">Roseimaritima ulvae</name>
    <dbReference type="NCBI Taxonomy" id="980254"/>
    <lineage>
        <taxon>Bacteria</taxon>
        <taxon>Pseudomonadati</taxon>
        <taxon>Planctomycetota</taxon>
        <taxon>Planctomycetia</taxon>
        <taxon>Pirellulales</taxon>
        <taxon>Pirellulaceae</taxon>
        <taxon>Roseimaritima</taxon>
    </lineage>
</organism>
<dbReference type="EMBL" id="CP042914">
    <property type="protein sequence ID" value="QEG41453.1"/>
    <property type="molecule type" value="Genomic_DNA"/>
</dbReference>
<dbReference type="PIRSF" id="PIRSF016498">
    <property type="entry name" value="UCP016498"/>
    <property type="match status" value="1"/>
</dbReference>